<gene>
    <name evidence="2" type="ORF">KIPB_009340</name>
</gene>
<keyword evidence="1" id="KW-1133">Transmembrane helix</keyword>
<comment type="caution">
    <text evidence="2">The sequence shown here is derived from an EMBL/GenBank/DDBJ whole genome shotgun (WGS) entry which is preliminary data.</text>
</comment>
<organism evidence="2 3">
    <name type="scientific">Kipferlia bialata</name>
    <dbReference type="NCBI Taxonomy" id="797122"/>
    <lineage>
        <taxon>Eukaryota</taxon>
        <taxon>Metamonada</taxon>
        <taxon>Carpediemonas-like organisms</taxon>
        <taxon>Kipferlia</taxon>
    </lineage>
</organism>
<evidence type="ECO:0000313" key="2">
    <source>
        <dbReference type="EMBL" id="GIQ87327.1"/>
    </source>
</evidence>
<feature type="transmembrane region" description="Helical" evidence="1">
    <location>
        <begin position="100"/>
        <end position="121"/>
    </location>
</feature>
<dbReference type="AlphaFoldDB" id="A0A9K3GLH6"/>
<name>A0A9K3GLH6_9EUKA</name>
<dbReference type="EMBL" id="BDIP01003141">
    <property type="protein sequence ID" value="GIQ87327.1"/>
    <property type="molecule type" value="Genomic_DNA"/>
</dbReference>
<feature type="transmembrane region" description="Helical" evidence="1">
    <location>
        <begin position="157"/>
        <end position="177"/>
    </location>
</feature>
<accession>A0A9K3GLH6</accession>
<evidence type="ECO:0000256" key="1">
    <source>
        <dbReference type="SAM" id="Phobius"/>
    </source>
</evidence>
<evidence type="ECO:0008006" key="4">
    <source>
        <dbReference type="Google" id="ProtNLM"/>
    </source>
</evidence>
<feature type="transmembrane region" description="Helical" evidence="1">
    <location>
        <begin position="73"/>
        <end position="94"/>
    </location>
</feature>
<feature type="non-terminal residue" evidence="2">
    <location>
        <position position="1"/>
    </location>
</feature>
<feature type="transmembrane region" description="Helical" evidence="1">
    <location>
        <begin position="299"/>
        <end position="319"/>
    </location>
</feature>
<feature type="transmembrane region" description="Helical" evidence="1">
    <location>
        <begin position="262"/>
        <end position="279"/>
    </location>
</feature>
<protein>
    <recommendedName>
        <fullName evidence="4">Transmembrane protein</fullName>
    </recommendedName>
</protein>
<keyword evidence="1" id="KW-0472">Membrane</keyword>
<proteinExistence type="predicted"/>
<reference evidence="2 3" key="1">
    <citation type="journal article" date="2018" name="PLoS ONE">
        <title>The draft genome of Kipferlia bialata reveals reductive genome evolution in fornicate parasites.</title>
        <authorList>
            <person name="Tanifuji G."/>
            <person name="Takabayashi S."/>
            <person name="Kume K."/>
            <person name="Takagi M."/>
            <person name="Nakayama T."/>
            <person name="Kamikawa R."/>
            <person name="Inagaki Y."/>
            <person name="Hashimoto T."/>
        </authorList>
    </citation>
    <scope>NUCLEOTIDE SEQUENCE [LARGE SCALE GENOMIC DNA]</scope>
    <source>
        <strain evidence="2">NY0173</strain>
    </source>
</reference>
<sequence length="394" mass="45003">TFFLVQYLIHPLNYLIYMRFIRYYPDLIKNLRKPLFDDDKTKREKEEYGQEHTPLVAVPPPEADFQGLLAVNFWYFFLSSAAYLSANTVMFTVTDDPDEGILMFCLIVMVVYHVTLIDNLIGIEGGTLEALSKKPSNQILADDVPFLWQETSAPRELVRVGVELALMLTGPCIFFVSNLDTLAMLSPSLLTLADRTYTVWFTSFVYDNECLMLVGALCMVTFTCVMLGLRLYVAVTTVKKRSGTDSPVTFNRQQFMGEVGKVLFVTLFYLASTMIYFHYYPVDRETSTLYPVAKSTMRFVASTLTSLVYLVYSAARSYLHAFDCPPINLSFILYSASYMVTNFFLAVSIENPHGAVMMIGFIMYHVLILEQCMARQYQRVPREGMWAVGGDFRF</sequence>
<keyword evidence="3" id="KW-1185">Reference proteome</keyword>
<feature type="transmembrane region" description="Helical" evidence="1">
    <location>
        <begin position="211"/>
        <end position="233"/>
    </location>
</feature>
<dbReference type="Proteomes" id="UP000265618">
    <property type="component" value="Unassembled WGS sequence"/>
</dbReference>
<keyword evidence="1" id="KW-0812">Transmembrane</keyword>
<feature type="transmembrane region" description="Helical" evidence="1">
    <location>
        <begin position="331"/>
        <end position="349"/>
    </location>
</feature>
<feature type="transmembrane region" description="Helical" evidence="1">
    <location>
        <begin position="355"/>
        <end position="373"/>
    </location>
</feature>
<evidence type="ECO:0000313" key="3">
    <source>
        <dbReference type="Proteomes" id="UP000265618"/>
    </source>
</evidence>